<dbReference type="STRING" id="1184609.KILIM_032_00620"/>
<evidence type="ECO:0000313" key="2">
    <source>
        <dbReference type="Proteomes" id="UP000008366"/>
    </source>
</evidence>
<evidence type="ECO:0008006" key="3">
    <source>
        <dbReference type="Google" id="ProtNLM"/>
    </source>
</evidence>
<name>K6WQR2_9MICO</name>
<gene>
    <name evidence="1" type="ORF">KILIM_032_00620</name>
</gene>
<dbReference type="SUPFAM" id="SSF52540">
    <property type="entry name" value="P-loop containing nucleoside triphosphate hydrolases"/>
    <property type="match status" value="1"/>
</dbReference>
<proteinExistence type="predicted"/>
<dbReference type="RefSeq" id="WP_006592708.1">
    <property type="nucleotide sequence ID" value="NZ_BAHD01000032.1"/>
</dbReference>
<accession>K6WQR2</accession>
<dbReference type="Gene3D" id="3.40.50.300">
    <property type="entry name" value="P-loop containing nucleotide triphosphate hydrolases"/>
    <property type="match status" value="1"/>
</dbReference>
<comment type="caution">
    <text evidence="1">The sequence shown here is derived from an EMBL/GenBank/DDBJ whole genome shotgun (WGS) entry which is preliminary data.</text>
</comment>
<keyword evidence="2" id="KW-1185">Reference proteome</keyword>
<dbReference type="Proteomes" id="UP000008366">
    <property type="component" value="Unassembled WGS sequence"/>
</dbReference>
<dbReference type="OrthoDB" id="3192509at2"/>
<dbReference type="PANTHER" id="PTHR10285">
    <property type="entry name" value="URIDINE KINASE"/>
    <property type="match status" value="1"/>
</dbReference>
<sequence length="219" mass="23687">MTDPRGLAALADLVEGLIPDVGRAILGFTGAPGAGKTTLALALLEVLRARHGQDWAAHVPMDGFHLADAQLERLGLRDRKGAPETFDSGGYAALLTRLRAADCDIYAPGFERDLEQPLAAALHVPAQARVVLTEGNYLMIRGWEAVRAALDAVWFVDVDEPLRLSRLVARHEEFGKDPEHARDWAASVDQPNAELVVATRASADLLIINTETGWTVQTP</sequence>
<dbReference type="AlphaFoldDB" id="K6WQR2"/>
<evidence type="ECO:0000313" key="1">
    <source>
        <dbReference type="EMBL" id="GAB96176.1"/>
    </source>
</evidence>
<dbReference type="InterPro" id="IPR027417">
    <property type="entry name" value="P-loop_NTPase"/>
</dbReference>
<dbReference type="eggNOG" id="COG0572">
    <property type="taxonomic scope" value="Bacteria"/>
</dbReference>
<dbReference type="NCBIfam" id="NF006743">
    <property type="entry name" value="PRK09270.1-2"/>
    <property type="match status" value="1"/>
</dbReference>
<reference evidence="1 2" key="1">
    <citation type="submission" date="2012-08" db="EMBL/GenBank/DDBJ databases">
        <title>Whole genome shotgun sequence of Kineosphaera limosa NBRC 100340.</title>
        <authorList>
            <person name="Yoshida I."/>
            <person name="Isaki S."/>
            <person name="Hosoyama A."/>
            <person name="Tsuchikane K."/>
            <person name="Katsumata H."/>
            <person name="Ando Y."/>
            <person name="Ohji S."/>
            <person name="Hamada M."/>
            <person name="Tamura T."/>
            <person name="Yamazoe A."/>
            <person name="Yamazaki S."/>
            <person name="Fujita N."/>
        </authorList>
    </citation>
    <scope>NUCLEOTIDE SEQUENCE [LARGE SCALE GENOMIC DNA]</scope>
    <source>
        <strain evidence="1 2">NBRC 100340</strain>
    </source>
</reference>
<organism evidence="1 2">
    <name type="scientific">Kineosphaera limosa NBRC 100340</name>
    <dbReference type="NCBI Taxonomy" id="1184609"/>
    <lineage>
        <taxon>Bacteria</taxon>
        <taxon>Bacillati</taxon>
        <taxon>Actinomycetota</taxon>
        <taxon>Actinomycetes</taxon>
        <taxon>Micrococcales</taxon>
        <taxon>Dermatophilaceae</taxon>
        <taxon>Kineosphaera</taxon>
    </lineage>
</organism>
<dbReference type="EMBL" id="BAHD01000032">
    <property type="protein sequence ID" value="GAB96176.1"/>
    <property type="molecule type" value="Genomic_DNA"/>
</dbReference>
<protein>
    <recommendedName>
        <fullName evidence="3">Phosphoribulokinase/uridine kinase domain-containing protein</fullName>
    </recommendedName>
</protein>